<keyword evidence="2" id="KW-1133">Transmembrane helix</keyword>
<feature type="region of interest" description="Disordered" evidence="1">
    <location>
        <begin position="29"/>
        <end position="50"/>
    </location>
</feature>
<sequence>MPRRTPTTNLAAGLSSRLEGASTRLRKTFKYDDDDDDNSDNSLPEVMDEQEQDSLIHNLSHQNNLSNTLTLRLLFLLPLLSSLPYLIMFLSPSSSSSSRLFPLLALSSLCSTLYLLYTLPTTSTGFFFLDITPTVGGMRVKSPTVKSPLEEYLPWLNLLLVVLVVLMGLVQEKVGKGGGGPHPVLLGGLPGIVYGVCIGVKKAMAGVDVEGELEGLRYGYKGA</sequence>
<accession>A0AAN6VVM9</accession>
<evidence type="ECO:0000313" key="4">
    <source>
        <dbReference type="Proteomes" id="UP001302321"/>
    </source>
</evidence>
<comment type="caution">
    <text evidence="3">The sequence shown here is derived from an EMBL/GenBank/DDBJ whole genome shotgun (WGS) entry which is preliminary data.</text>
</comment>
<keyword evidence="4" id="KW-1185">Reference proteome</keyword>
<name>A0AAN6VVM9_9PEZI</name>
<protein>
    <submittedName>
        <fullName evidence="3">Uncharacterized protein</fullName>
    </submittedName>
</protein>
<evidence type="ECO:0000313" key="3">
    <source>
        <dbReference type="EMBL" id="KAK4170609.1"/>
    </source>
</evidence>
<feature type="transmembrane region" description="Helical" evidence="2">
    <location>
        <begin position="152"/>
        <end position="170"/>
    </location>
</feature>
<gene>
    <name evidence="3" type="ORF">QBC36DRAFT_371872</name>
</gene>
<dbReference type="Proteomes" id="UP001302321">
    <property type="component" value="Unassembled WGS sequence"/>
</dbReference>
<evidence type="ECO:0000256" key="2">
    <source>
        <dbReference type="SAM" id="Phobius"/>
    </source>
</evidence>
<keyword evidence="2" id="KW-0472">Membrane</keyword>
<dbReference type="EMBL" id="MU866938">
    <property type="protein sequence ID" value="KAK4170609.1"/>
    <property type="molecule type" value="Genomic_DNA"/>
</dbReference>
<keyword evidence="2" id="KW-0812">Transmembrane</keyword>
<proteinExistence type="predicted"/>
<reference evidence="3" key="1">
    <citation type="journal article" date="2023" name="Mol. Phylogenet. Evol.">
        <title>Genome-scale phylogeny and comparative genomics of the fungal order Sordariales.</title>
        <authorList>
            <person name="Hensen N."/>
            <person name="Bonometti L."/>
            <person name="Westerberg I."/>
            <person name="Brannstrom I.O."/>
            <person name="Guillou S."/>
            <person name="Cros-Aarteil S."/>
            <person name="Calhoun S."/>
            <person name="Haridas S."/>
            <person name="Kuo A."/>
            <person name="Mondo S."/>
            <person name="Pangilinan J."/>
            <person name="Riley R."/>
            <person name="LaButti K."/>
            <person name="Andreopoulos B."/>
            <person name="Lipzen A."/>
            <person name="Chen C."/>
            <person name="Yan M."/>
            <person name="Daum C."/>
            <person name="Ng V."/>
            <person name="Clum A."/>
            <person name="Steindorff A."/>
            <person name="Ohm R.A."/>
            <person name="Martin F."/>
            <person name="Silar P."/>
            <person name="Natvig D.O."/>
            <person name="Lalanne C."/>
            <person name="Gautier V."/>
            <person name="Ament-Velasquez S.L."/>
            <person name="Kruys A."/>
            <person name="Hutchinson M.I."/>
            <person name="Powell A.J."/>
            <person name="Barry K."/>
            <person name="Miller A.N."/>
            <person name="Grigoriev I.V."/>
            <person name="Debuchy R."/>
            <person name="Gladieux P."/>
            <person name="Hiltunen Thoren M."/>
            <person name="Johannesson H."/>
        </authorList>
    </citation>
    <scope>NUCLEOTIDE SEQUENCE</scope>
    <source>
        <strain evidence="3">CBS 892.96</strain>
    </source>
</reference>
<reference evidence="3" key="2">
    <citation type="submission" date="2023-05" db="EMBL/GenBank/DDBJ databases">
        <authorList>
            <consortium name="Lawrence Berkeley National Laboratory"/>
            <person name="Steindorff A."/>
            <person name="Hensen N."/>
            <person name="Bonometti L."/>
            <person name="Westerberg I."/>
            <person name="Brannstrom I.O."/>
            <person name="Guillou S."/>
            <person name="Cros-Aarteil S."/>
            <person name="Calhoun S."/>
            <person name="Haridas S."/>
            <person name="Kuo A."/>
            <person name="Mondo S."/>
            <person name="Pangilinan J."/>
            <person name="Riley R."/>
            <person name="Labutti K."/>
            <person name="Andreopoulos B."/>
            <person name="Lipzen A."/>
            <person name="Chen C."/>
            <person name="Yanf M."/>
            <person name="Daum C."/>
            <person name="Ng V."/>
            <person name="Clum A."/>
            <person name="Ohm R."/>
            <person name="Martin F."/>
            <person name="Silar P."/>
            <person name="Natvig D."/>
            <person name="Lalanne C."/>
            <person name="Gautier V."/>
            <person name="Ament-Velasquez S.L."/>
            <person name="Kruys A."/>
            <person name="Hutchinson M.I."/>
            <person name="Powell A.J."/>
            <person name="Barry K."/>
            <person name="Miller A.N."/>
            <person name="Grigoriev I.V."/>
            <person name="Debuchy R."/>
            <person name="Gladieux P."/>
            <person name="Thoren M.H."/>
            <person name="Johannesson H."/>
        </authorList>
    </citation>
    <scope>NUCLEOTIDE SEQUENCE</scope>
    <source>
        <strain evidence="3">CBS 892.96</strain>
    </source>
</reference>
<evidence type="ECO:0000256" key="1">
    <source>
        <dbReference type="SAM" id="MobiDB-lite"/>
    </source>
</evidence>
<feature type="transmembrane region" description="Helical" evidence="2">
    <location>
        <begin position="69"/>
        <end position="88"/>
    </location>
</feature>
<organism evidence="3 4">
    <name type="scientific">Triangularia setosa</name>
    <dbReference type="NCBI Taxonomy" id="2587417"/>
    <lineage>
        <taxon>Eukaryota</taxon>
        <taxon>Fungi</taxon>
        <taxon>Dikarya</taxon>
        <taxon>Ascomycota</taxon>
        <taxon>Pezizomycotina</taxon>
        <taxon>Sordariomycetes</taxon>
        <taxon>Sordariomycetidae</taxon>
        <taxon>Sordariales</taxon>
        <taxon>Podosporaceae</taxon>
        <taxon>Triangularia</taxon>
    </lineage>
</organism>
<feature type="transmembrane region" description="Helical" evidence="2">
    <location>
        <begin position="100"/>
        <end position="119"/>
    </location>
</feature>
<dbReference type="AlphaFoldDB" id="A0AAN6VVM9"/>